<evidence type="ECO:0008006" key="4">
    <source>
        <dbReference type="Google" id="ProtNLM"/>
    </source>
</evidence>
<evidence type="ECO:0000313" key="2">
    <source>
        <dbReference type="EMBL" id="URN16468.1"/>
    </source>
</evidence>
<evidence type="ECO:0000313" key="3">
    <source>
        <dbReference type="Proteomes" id="UP001056383"/>
    </source>
</evidence>
<feature type="region of interest" description="Disordered" evidence="1">
    <location>
        <begin position="69"/>
        <end position="90"/>
    </location>
</feature>
<keyword evidence="3" id="KW-1185">Reference proteome</keyword>
<dbReference type="EMBL" id="CP095474">
    <property type="protein sequence ID" value="URN16468.1"/>
    <property type="molecule type" value="Genomic_DNA"/>
</dbReference>
<gene>
    <name evidence="2" type="ORF">MW084_11570</name>
</gene>
<reference evidence="2" key="1">
    <citation type="submission" date="2022-04" db="EMBL/GenBank/DDBJ databases">
        <title>Systematic whole-genome sequencing reveals an unexpected diversity among actinomycetoma pathogens and provides insights into their antibacterial susceptibilities.</title>
        <authorList>
            <person name="Watson A.K."/>
            <person name="Kepplinger B."/>
            <person name="Bakhiet S.M."/>
            <person name="Mhmoud N.A."/>
            <person name="Chapman J."/>
            <person name="Allenby N."/>
            <person name="Mickiewicz K."/>
            <person name="Goodfellow M."/>
            <person name="Fahal A.H."/>
            <person name="Errington J."/>
        </authorList>
    </citation>
    <scope>NUCLEOTIDE SEQUENCE</scope>
    <source>
        <strain evidence="2">SD 504</strain>
    </source>
</reference>
<accession>A0ABY4TDW9</accession>
<protein>
    <recommendedName>
        <fullName evidence="4">Type II toxin-antitoxin system HicA family toxin</fullName>
    </recommendedName>
</protein>
<organism evidence="2 3">
    <name type="scientific">Streptomyces sudanensis</name>
    <dbReference type="NCBI Taxonomy" id="436397"/>
    <lineage>
        <taxon>Bacteria</taxon>
        <taxon>Bacillati</taxon>
        <taxon>Actinomycetota</taxon>
        <taxon>Actinomycetes</taxon>
        <taxon>Kitasatosporales</taxon>
        <taxon>Streptomycetaceae</taxon>
        <taxon>Streptomyces</taxon>
    </lineage>
</organism>
<evidence type="ECO:0000256" key="1">
    <source>
        <dbReference type="SAM" id="MobiDB-lite"/>
    </source>
</evidence>
<sequence length="90" mass="10240">MVGRELKPSDHPKKEVRRVLEQWVGRGWTLRKEGHWGKLYCPCEARCTTIPISGSPRNEGAHVRRIDRLASRCPLPPEAPNRSLAGRPHP</sequence>
<dbReference type="Proteomes" id="UP001056383">
    <property type="component" value="Chromosome"/>
</dbReference>
<dbReference type="RefSeq" id="WP_010469740.1">
    <property type="nucleotide sequence ID" value="NZ_CP095474.1"/>
</dbReference>
<name>A0ABY4TDW9_9ACTN</name>
<proteinExistence type="predicted"/>